<dbReference type="RefSeq" id="XP_060321253.1">
    <property type="nucleotide sequence ID" value="XM_060466531.1"/>
</dbReference>
<dbReference type="EMBL" id="JAUEPS010000597">
    <property type="protein sequence ID" value="KAK0430180.1"/>
    <property type="molecule type" value="Genomic_DNA"/>
</dbReference>
<gene>
    <name evidence="1" type="ORF">EV420DRAFT_1229635</name>
</gene>
<feature type="non-terminal residue" evidence="1">
    <location>
        <position position="1"/>
    </location>
</feature>
<name>A0AA39ITG0_ARMTA</name>
<evidence type="ECO:0000313" key="1">
    <source>
        <dbReference type="EMBL" id="KAK0430180.1"/>
    </source>
</evidence>
<dbReference type="Proteomes" id="UP001175211">
    <property type="component" value="Unassembled WGS sequence"/>
</dbReference>
<keyword evidence="2" id="KW-1185">Reference proteome</keyword>
<comment type="caution">
    <text evidence="1">The sequence shown here is derived from an EMBL/GenBank/DDBJ whole genome shotgun (WGS) entry which is preliminary data.</text>
</comment>
<accession>A0AA39ITG0</accession>
<protein>
    <submittedName>
        <fullName evidence="1">Uncharacterized protein</fullName>
    </submittedName>
</protein>
<sequence>SSTDIISHLQTHAATLRVVGKGPTQSQALAARSSTIGCSNPGCKARDKSKHTAQNCYWPGGGKEGQFPPNFGRQRRANHVTVNTSANTPRHFVLAARVVTLERERDENGI</sequence>
<evidence type="ECO:0000313" key="2">
    <source>
        <dbReference type="Proteomes" id="UP001175211"/>
    </source>
</evidence>
<feature type="non-terminal residue" evidence="1">
    <location>
        <position position="110"/>
    </location>
</feature>
<reference evidence="1" key="1">
    <citation type="submission" date="2023-06" db="EMBL/GenBank/DDBJ databases">
        <authorList>
            <consortium name="Lawrence Berkeley National Laboratory"/>
            <person name="Ahrendt S."/>
            <person name="Sahu N."/>
            <person name="Indic B."/>
            <person name="Wong-Bajracharya J."/>
            <person name="Merenyi Z."/>
            <person name="Ke H.-M."/>
            <person name="Monk M."/>
            <person name="Kocsube S."/>
            <person name="Drula E."/>
            <person name="Lipzen A."/>
            <person name="Balint B."/>
            <person name="Henrissat B."/>
            <person name="Andreopoulos B."/>
            <person name="Martin F.M."/>
            <person name="Harder C.B."/>
            <person name="Rigling D."/>
            <person name="Ford K.L."/>
            <person name="Foster G.D."/>
            <person name="Pangilinan J."/>
            <person name="Papanicolaou A."/>
            <person name="Barry K."/>
            <person name="LaButti K."/>
            <person name="Viragh M."/>
            <person name="Koriabine M."/>
            <person name="Yan M."/>
            <person name="Riley R."/>
            <person name="Champramary S."/>
            <person name="Plett K.L."/>
            <person name="Tsai I.J."/>
            <person name="Slot J."/>
            <person name="Sipos G."/>
            <person name="Plett J."/>
            <person name="Nagy L.G."/>
            <person name="Grigoriev I.V."/>
        </authorList>
    </citation>
    <scope>NUCLEOTIDE SEQUENCE</scope>
    <source>
        <strain evidence="1">CCBAS 213</strain>
    </source>
</reference>
<dbReference type="GeneID" id="85350079"/>
<organism evidence="1 2">
    <name type="scientific">Armillaria tabescens</name>
    <name type="common">Ringless honey mushroom</name>
    <name type="synonym">Agaricus tabescens</name>
    <dbReference type="NCBI Taxonomy" id="1929756"/>
    <lineage>
        <taxon>Eukaryota</taxon>
        <taxon>Fungi</taxon>
        <taxon>Dikarya</taxon>
        <taxon>Basidiomycota</taxon>
        <taxon>Agaricomycotina</taxon>
        <taxon>Agaricomycetes</taxon>
        <taxon>Agaricomycetidae</taxon>
        <taxon>Agaricales</taxon>
        <taxon>Marasmiineae</taxon>
        <taxon>Physalacriaceae</taxon>
        <taxon>Desarmillaria</taxon>
    </lineage>
</organism>
<dbReference type="AlphaFoldDB" id="A0AA39ITG0"/>
<proteinExistence type="predicted"/>